<organism evidence="3">
    <name type="scientific">Mesocestoides corti</name>
    <name type="common">Flatworm</name>
    <dbReference type="NCBI Taxonomy" id="53468"/>
    <lineage>
        <taxon>Eukaryota</taxon>
        <taxon>Metazoa</taxon>
        <taxon>Spiralia</taxon>
        <taxon>Lophotrochozoa</taxon>
        <taxon>Platyhelminthes</taxon>
        <taxon>Cestoda</taxon>
        <taxon>Eucestoda</taxon>
        <taxon>Cyclophyllidea</taxon>
        <taxon>Mesocestoididae</taxon>
        <taxon>Mesocestoides</taxon>
    </lineage>
</organism>
<evidence type="ECO:0000313" key="3">
    <source>
        <dbReference type="WBParaSite" id="MCU_005733-RA"/>
    </source>
</evidence>
<feature type="compositionally biased region" description="Low complexity" evidence="1">
    <location>
        <begin position="191"/>
        <end position="202"/>
    </location>
</feature>
<feature type="chain" id="PRO_5024271177" evidence="2">
    <location>
        <begin position="17"/>
        <end position="239"/>
    </location>
</feature>
<dbReference type="WBParaSite" id="MCU_005733-RA">
    <property type="protein sequence ID" value="MCU_005733-RA"/>
    <property type="gene ID" value="MCU_005733"/>
</dbReference>
<name>A0A5K3F9E6_MESCO</name>
<protein>
    <submittedName>
        <fullName evidence="3">SCP domain-containing protein</fullName>
    </submittedName>
</protein>
<dbReference type="Gene3D" id="3.40.33.10">
    <property type="entry name" value="CAP"/>
    <property type="match status" value="1"/>
</dbReference>
<feature type="compositionally biased region" description="Polar residues" evidence="1">
    <location>
        <begin position="177"/>
        <end position="186"/>
    </location>
</feature>
<feature type="region of interest" description="Disordered" evidence="1">
    <location>
        <begin position="110"/>
        <end position="217"/>
    </location>
</feature>
<feature type="compositionally biased region" description="Polar residues" evidence="1">
    <location>
        <begin position="110"/>
        <end position="120"/>
    </location>
</feature>
<feature type="signal peptide" evidence="2">
    <location>
        <begin position="1"/>
        <end position="16"/>
    </location>
</feature>
<evidence type="ECO:0000256" key="2">
    <source>
        <dbReference type="SAM" id="SignalP"/>
    </source>
</evidence>
<dbReference type="SUPFAM" id="SSF55797">
    <property type="entry name" value="PR-1-like"/>
    <property type="match status" value="1"/>
</dbReference>
<sequence>MLKIIIALVLVGCVIAEVPSQPERDEILANLTALRRDVKPQASNMHLLAVWATSTEVGCAKQFCKEKNLGIVACAFNNADNSQSGRPYIFAPTCSQCPDGYACLHKQCTPQPGSEPTTADSTTLPTSSSVTTTTFSTTPVSATPASTSPASTIPASTTATTTSSSIPASTTTASEILPSTSTSTTESIDRSSSTPQSHTASSVVDSSTIVQSGPTTSDSTMLLALTSTHVAMLTILSFA</sequence>
<keyword evidence="2" id="KW-0732">Signal</keyword>
<feature type="compositionally biased region" description="Low complexity" evidence="1">
    <location>
        <begin position="121"/>
        <end position="174"/>
    </location>
</feature>
<reference evidence="3" key="1">
    <citation type="submission" date="2019-11" db="UniProtKB">
        <authorList>
            <consortium name="WormBaseParasite"/>
        </authorList>
    </citation>
    <scope>IDENTIFICATION</scope>
</reference>
<accession>A0A5K3F9E6</accession>
<feature type="compositionally biased region" description="Polar residues" evidence="1">
    <location>
        <begin position="203"/>
        <end position="217"/>
    </location>
</feature>
<evidence type="ECO:0000256" key="1">
    <source>
        <dbReference type="SAM" id="MobiDB-lite"/>
    </source>
</evidence>
<proteinExistence type="predicted"/>
<dbReference type="InterPro" id="IPR035940">
    <property type="entry name" value="CAP_sf"/>
</dbReference>
<dbReference type="AlphaFoldDB" id="A0A5K3F9E6"/>